<evidence type="ECO:0000313" key="2">
    <source>
        <dbReference type="Proteomes" id="UP000193884"/>
    </source>
</evidence>
<reference evidence="1 2" key="1">
    <citation type="submission" date="2017-03" db="EMBL/GenBank/DDBJ databases">
        <title>Whole genome sequences of fourteen strains of Bradyrhizobium canariense and one strain of Bradyrhizobium japonicum isolated from Lupinus (Papilionoideae: Genisteae) species in Algeria.</title>
        <authorList>
            <person name="Crovadore J."/>
            <person name="Chekireb D."/>
            <person name="Brachmann A."/>
            <person name="Chablais R."/>
            <person name="Cochard B."/>
            <person name="Lefort F."/>
        </authorList>
    </citation>
    <scope>NUCLEOTIDE SEQUENCE [LARGE SCALE GENOMIC DNA]</scope>
    <source>
        <strain evidence="1 2">UBMAN05</strain>
    </source>
</reference>
<keyword evidence="2" id="KW-1185">Reference proteome</keyword>
<protein>
    <submittedName>
        <fullName evidence="1">Uncharacterized protein</fullName>
    </submittedName>
</protein>
<accession>A0ABX3XAS8</accession>
<dbReference type="EMBL" id="NAFK01000109">
    <property type="protein sequence ID" value="OSJ35426.1"/>
    <property type="molecule type" value="Genomic_DNA"/>
</dbReference>
<sequence>MISSSVSAPRAAAGPKRRFVSQDDAALNVSRSLRDGTIRLGGIDPDQEPYRTDFAREKLEVFDLTRLRGRAHSRAFDEVTSVMSMIQERLVGEEQIADRRSPAGISRR</sequence>
<proteinExistence type="predicted"/>
<name>A0ABX3XAS8_9BRAD</name>
<evidence type="ECO:0000313" key="1">
    <source>
        <dbReference type="EMBL" id="OSJ35426.1"/>
    </source>
</evidence>
<comment type="caution">
    <text evidence="1">The sequence shown here is derived from an EMBL/GenBank/DDBJ whole genome shotgun (WGS) entry which is preliminary data.</text>
</comment>
<dbReference type="Pfam" id="PF05990">
    <property type="entry name" value="DUF900"/>
    <property type="match status" value="1"/>
</dbReference>
<dbReference type="InterPro" id="IPR010297">
    <property type="entry name" value="DUF900_hydrolase"/>
</dbReference>
<gene>
    <name evidence="1" type="ORF">BST63_01920</name>
</gene>
<dbReference type="Proteomes" id="UP000193884">
    <property type="component" value="Unassembled WGS sequence"/>
</dbReference>
<organism evidence="1 2">
    <name type="scientific">Bradyrhizobium canariense</name>
    <dbReference type="NCBI Taxonomy" id="255045"/>
    <lineage>
        <taxon>Bacteria</taxon>
        <taxon>Pseudomonadati</taxon>
        <taxon>Pseudomonadota</taxon>
        <taxon>Alphaproteobacteria</taxon>
        <taxon>Hyphomicrobiales</taxon>
        <taxon>Nitrobacteraceae</taxon>
        <taxon>Bradyrhizobium</taxon>
    </lineage>
</organism>